<dbReference type="STRING" id="1179773.BN6_66440"/>
<dbReference type="HOGENOM" id="CLU_1776082_0_0_11"/>
<feature type="transmembrane region" description="Helical" evidence="1">
    <location>
        <begin position="21"/>
        <end position="38"/>
    </location>
</feature>
<protein>
    <submittedName>
        <fullName evidence="2">Uncharacterized protein</fullName>
    </submittedName>
</protein>
<dbReference type="Proteomes" id="UP000006281">
    <property type="component" value="Chromosome"/>
</dbReference>
<reference evidence="2 3" key="1">
    <citation type="journal article" date="2012" name="BMC Genomics">
        <title>Complete genome sequence of Saccharothrix espanaensis DSM 44229T and comparison to the other completely sequenced Pseudonocardiaceae.</title>
        <authorList>
            <person name="Strobel T."/>
            <person name="Al-Dilaimi A."/>
            <person name="Blom J."/>
            <person name="Gessner A."/>
            <person name="Kalinowski J."/>
            <person name="Luzhetska M."/>
            <person name="Puhler A."/>
            <person name="Szczepanowski R."/>
            <person name="Bechthold A."/>
            <person name="Ruckert C."/>
        </authorList>
    </citation>
    <scope>NUCLEOTIDE SEQUENCE [LARGE SCALE GENOMIC DNA]</scope>
    <source>
        <strain evidence="3">ATCC 51144 / DSM 44229 / JCM 9112 / NBRC 15066 / NRRL 15764</strain>
    </source>
</reference>
<dbReference type="KEGG" id="sesp:BN6_66440"/>
<dbReference type="EMBL" id="HE804045">
    <property type="protein sequence ID" value="CCH33881.1"/>
    <property type="molecule type" value="Genomic_DNA"/>
</dbReference>
<keyword evidence="3" id="KW-1185">Reference proteome</keyword>
<dbReference type="eggNOG" id="ENOG5032RGE">
    <property type="taxonomic scope" value="Bacteria"/>
</dbReference>
<dbReference type="AlphaFoldDB" id="K0K6C8"/>
<dbReference type="PATRIC" id="fig|1179773.3.peg.6695"/>
<evidence type="ECO:0000313" key="3">
    <source>
        <dbReference type="Proteomes" id="UP000006281"/>
    </source>
</evidence>
<gene>
    <name evidence="2" type="ordered locus">BN6_66440</name>
</gene>
<keyword evidence="1" id="KW-1133">Transmembrane helix</keyword>
<organism evidence="2 3">
    <name type="scientific">Saccharothrix espanaensis (strain ATCC 51144 / DSM 44229 / JCM 9112 / NBRC 15066 / NRRL 15764)</name>
    <dbReference type="NCBI Taxonomy" id="1179773"/>
    <lineage>
        <taxon>Bacteria</taxon>
        <taxon>Bacillati</taxon>
        <taxon>Actinomycetota</taxon>
        <taxon>Actinomycetes</taxon>
        <taxon>Pseudonocardiales</taxon>
        <taxon>Pseudonocardiaceae</taxon>
        <taxon>Saccharothrix</taxon>
    </lineage>
</organism>
<sequence length="146" mass="15375">MTPRTFRLCRTGTTVVHMNRSSLISLAVSTGLGIALVADGDDDWTGFGTWGLAACALAYLVIGLCRGFSRRPAVLAAQAAGVLVFGALAGTALLLDPDVGRYVVAAGWLAHAAWDLVHYRANLVVPRWYALGCVVVDAFVGVSLAW</sequence>
<feature type="transmembrane region" description="Helical" evidence="1">
    <location>
        <begin position="44"/>
        <end position="62"/>
    </location>
</feature>
<feature type="transmembrane region" description="Helical" evidence="1">
    <location>
        <begin position="74"/>
        <end position="93"/>
    </location>
</feature>
<keyword evidence="1" id="KW-0472">Membrane</keyword>
<proteinExistence type="predicted"/>
<feature type="transmembrane region" description="Helical" evidence="1">
    <location>
        <begin position="128"/>
        <end position="145"/>
    </location>
</feature>
<name>K0K6C8_SACES</name>
<evidence type="ECO:0000256" key="1">
    <source>
        <dbReference type="SAM" id="Phobius"/>
    </source>
</evidence>
<accession>K0K6C8</accession>
<evidence type="ECO:0000313" key="2">
    <source>
        <dbReference type="EMBL" id="CCH33881.1"/>
    </source>
</evidence>
<keyword evidence="1" id="KW-0812">Transmembrane</keyword>